<dbReference type="SUPFAM" id="SSF90257">
    <property type="entry name" value="Myosin rod fragments"/>
    <property type="match status" value="1"/>
</dbReference>
<evidence type="ECO:0000313" key="2">
    <source>
        <dbReference type="EMBL" id="OGM11286.1"/>
    </source>
</evidence>
<evidence type="ECO:0008006" key="4">
    <source>
        <dbReference type="Google" id="ProtNLM"/>
    </source>
</evidence>
<dbReference type="SUPFAM" id="SSF51261">
    <property type="entry name" value="Duplicated hybrid motif"/>
    <property type="match status" value="1"/>
</dbReference>
<dbReference type="AlphaFoldDB" id="A0A1F7X8B8"/>
<organism evidence="2 3">
    <name type="scientific">Candidatus Woesebacteria bacterium RBG_16_36_11</name>
    <dbReference type="NCBI Taxonomy" id="1802481"/>
    <lineage>
        <taxon>Bacteria</taxon>
        <taxon>Candidatus Woeseibacteriota</taxon>
    </lineage>
</organism>
<dbReference type="EMBL" id="MGFT01000028">
    <property type="protein sequence ID" value="OGM11286.1"/>
    <property type="molecule type" value="Genomic_DNA"/>
</dbReference>
<sequence>MKTYFKFIFSVFILLSFFFAVNFISAQSPDEKLQQLQKQIEEYQNEITKLKSQATTLSNQIAQFDAQIKLTTLKIEETESKINLLGGRIDTLEGSLDALTEAFSERAKETYKMTRVGEPILMILSAPDLKEALSRFHYLQKIQESDRDLLFRLQQAQTVYKDQKKEQEDLQAELNVQKANLNAQKKAKAYLLQVTKNDEKKYQQLLSQARAEFEAIQAIIAGKGTETEVGKVSEGARIASVIQGQSCNSSGSHLHFIVSQGTSALNPFSYLSSSISYENCSGPGACSPADPFNPSGSWNWPLNSPIKFFQGYGVTWAVQNTWVGRIYNSHNGIDINNDGNSEVKAVKAGTLFRGSYAGGSGCSLRYVRVDHDDSDLDTLYLHINY</sequence>
<accession>A0A1F7X8B8</accession>
<dbReference type="InterPro" id="IPR011055">
    <property type="entry name" value="Dup_hybrid_motif"/>
</dbReference>
<evidence type="ECO:0000256" key="1">
    <source>
        <dbReference type="SAM" id="Coils"/>
    </source>
</evidence>
<proteinExistence type="predicted"/>
<gene>
    <name evidence="2" type="ORF">A2W13_00980</name>
</gene>
<dbReference type="Proteomes" id="UP000178533">
    <property type="component" value="Unassembled WGS sequence"/>
</dbReference>
<reference evidence="2 3" key="1">
    <citation type="journal article" date="2016" name="Nat. Commun.">
        <title>Thousands of microbial genomes shed light on interconnected biogeochemical processes in an aquifer system.</title>
        <authorList>
            <person name="Anantharaman K."/>
            <person name="Brown C.T."/>
            <person name="Hug L.A."/>
            <person name="Sharon I."/>
            <person name="Castelle C.J."/>
            <person name="Probst A.J."/>
            <person name="Thomas B.C."/>
            <person name="Singh A."/>
            <person name="Wilkins M.J."/>
            <person name="Karaoz U."/>
            <person name="Brodie E.L."/>
            <person name="Williams K.H."/>
            <person name="Hubbard S.S."/>
            <person name="Banfield J.F."/>
        </authorList>
    </citation>
    <scope>NUCLEOTIDE SEQUENCE [LARGE SCALE GENOMIC DNA]</scope>
</reference>
<dbReference type="CDD" id="cd12797">
    <property type="entry name" value="M23_peptidase"/>
    <property type="match status" value="1"/>
</dbReference>
<keyword evidence="1" id="KW-0175">Coiled coil</keyword>
<name>A0A1F7X8B8_9BACT</name>
<evidence type="ECO:0000313" key="3">
    <source>
        <dbReference type="Proteomes" id="UP000178533"/>
    </source>
</evidence>
<dbReference type="Gene3D" id="2.70.70.10">
    <property type="entry name" value="Glucose Permease (Domain IIA)"/>
    <property type="match status" value="1"/>
</dbReference>
<protein>
    <recommendedName>
        <fullName evidence="4">Peptidase M23 domain-containing protein</fullName>
    </recommendedName>
</protein>
<feature type="coiled-coil region" evidence="1">
    <location>
        <begin position="153"/>
        <end position="212"/>
    </location>
</feature>
<comment type="caution">
    <text evidence="2">The sequence shown here is derived from an EMBL/GenBank/DDBJ whole genome shotgun (WGS) entry which is preliminary data.</text>
</comment>
<dbReference type="STRING" id="1802481.A2W13_00980"/>
<dbReference type="Gene3D" id="6.10.250.3150">
    <property type="match status" value="1"/>
</dbReference>
<feature type="coiled-coil region" evidence="1">
    <location>
        <begin position="26"/>
        <end position="67"/>
    </location>
</feature>